<dbReference type="AlphaFoldDB" id="A0A1F7I4G2"/>
<keyword evidence="8 13" id="KW-0862">Zinc</keyword>
<dbReference type="FunFam" id="3.90.580.10:FF:000001">
    <property type="entry name" value="DNA primase"/>
    <property type="match status" value="1"/>
</dbReference>
<dbReference type="InterPro" id="IPR006171">
    <property type="entry name" value="TOPRIM_dom"/>
</dbReference>
<dbReference type="Gene3D" id="3.90.980.10">
    <property type="entry name" value="DNA primase, catalytic core, N-terminal domain"/>
    <property type="match status" value="1"/>
</dbReference>
<feature type="domain" description="Toprim" evidence="15">
    <location>
        <begin position="255"/>
        <end position="336"/>
    </location>
</feature>
<keyword evidence="9" id="KW-0460">Magnesium</keyword>
<dbReference type="GO" id="GO:0000428">
    <property type="term" value="C:DNA-directed RNA polymerase complex"/>
    <property type="evidence" value="ECO:0007669"/>
    <property type="project" value="UniProtKB-KW"/>
</dbReference>
<dbReference type="EC" id="2.7.7.101" evidence="12"/>
<dbReference type="FunFam" id="3.90.980.10:FF:000001">
    <property type="entry name" value="DNA primase"/>
    <property type="match status" value="1"/>
</dbReference>
<evidence type="ECO:0000313" key="16">
    <source>
        <dbReference type="EMBL" id="OGK38233.1"/>
    </source>
</evidence>
<dbReference type="PROSITE" id="PS50880">
    <property type="entry name" value="TOPRIM"/>
    <property type="match status" value="1"/>
</dbReference>
<dbReference type="GO" id="GO:0003899">
    <property type="term" value="F:DNA-directed RNA polymerase activity"/>
    <property type="evidence" value="ECO:0007669"/>
    <property type="project" value="UniProtKB-UniRule"/>
</dbReference>
<reference evidence="16 17" key="1">
    <citation type="journal article" date="2016" name="Nat. Commun.">
        <title>Thousands of microbial genomes shed light on interconnected biogeochemical processes in an aquifer system.</title>
        <authorList>
            <person name="Anantharaman K."/>
            <person name="Brown C.T."/>
            <person name="Hug L.A."/>
            <person name="Sharon I."/>
            <person name="Castelle C.J."/>
            <person name="Probst A.J."/>
            <person name="Thomas B.C."/>
            <person name="Singh A."/>
            <person name="Wilkins M.J."/>
            <person name="Karaoz U."/>
            <person name="Brodie E.L."/>
            <person name="Williams K.H."/>
            <person name="Hubbard S.S."/>
            <person name="Banfield J.F."/>
        </authorList>
    </citation>
    <scope>NUCLEOTIDE SEQUENCE [LARGE SCALE GENOMIC DNA]</scope>
</reference>
<keyword evidence="2 12" id="KW-0639">Primosome</keyword>
<dbReference type="CDD" id="cd03364">
    <property type="entry name" value="TOPRIM_DnaG_primases"/>
    <property type="match status" value="1"/>
</dbReference>
<dbReference type="Proteomes" id="UP000178076">
    <property type="component" value="Unassembled WGS sequence"/>
</dbReference>
<keyword evidence="6 13" id="KW-0479">Metal-binding</keyword>
<organism evidence="16 17">
    <name type="scientific">Candidatus Roizmanbacteria bacterium RIFCSPHIGHO2_12_FULL_42_10</name>
    <dbReference type="NCBI Taxonomy" id="1802053"/>
    <lineage>
        <taxon>Bacteria</taxon>
        <taxon>Candidatus Roizmaniibacteriota</taxon>
    </lineage>
</organism>
<name>A0A1F7I4G2_9BACT</name>
<dbReference type="GO" id="GO:0003677">
    <property type="term" value="F:DNA binding"/>
    <property type="evidence" value="ECO:0007669"/>
    <property type="project" value="UniProtKB-KW"/>
</dbReference>
<evidence type="ECO:0000256" key="3">
    <source>
        <dbReference type="ARBA" id="ARBA00022679"/>
    </source>
</evidence>
<dbReference type="InterPro" id="IPR030846">
    <property type="entry name" value="DnaG_bac"/>
</dbReference>
<dbReference type="GO" id="GO:1990077">
    <property type="term" value="C:primosome complex"/>
    <property type="evidence" value="ECO:0007669"/>
    <property type="project" value="UniProtKB-KW"/>
</dbReference>
<dbReference type="Pfam" id="PF08275">
    <property type="entry name" value="DNAG_N"/>
    <property type="match status" value="1"/>
</dbReference>
<keyword evidence="10 12" id="KW-0238">DNA-binding</keyword>
<evidence type="ECO:0000256" key="10">
    <source>
        <dbReference type="ARBA" id="ARBA00023125"/>
    </source>
</evidence>
<evidence type="ECO:0000256" key="14">
    <source>
        <dbReference type="PIRSR" id="PIRSR002811-1"/>
    </source>
</evidence>
<dbReference type="GO" id="GO:0006269">
    <property type="term" value="P:DNA replication, synthesis of primer"/>
    <property type="evidence" value="ECO:0007669"/>
    <property type="project" value="UniProtKB-UniRule"/>
</dbReference>
<sequence>MQSTIDEIKKRIDIVEFIGAFVPLKKAGKNYKANCPFHSEKTPSFMVSPDRELWKCFGACQDGGDVISFLMKWENITFSEALKELAQKAGVALESFSFEDRQWKEKEKLMQMNAFAAKYFHFLLMEHQAGDKARQYVKKRGLNKKLLETFLLGYAPQSWDSLIKFLKKKKYKDEDIVQSGLAIKNEKGRLYDRFRGRLMFPIINARHEILGFSGRLLSSEAKEAKYVNTPETPLYHKRETLFGMHVAHEAIRERQAAVLVEGEFDMISSFKHDIKNTVAIKGSAVTRDQLMLLKRFTTRVILALDADFSGAQTTLRAIKDAESMDFRVDVIQFDSGKDPDEALQNNPIAYKKTLQKPTPIYDFIIDLALKRHDPQDPYGKKEIAVQALPFLHSIANPIVKGHYMKKLADILDVHEHDITSMARTFDKESEKKRVYQRTRNTSPDDRYSTLQKYILAVLVQSDHTLKVCSTIASQIQPEDFSIPAYKNIFTYFIDYIHSKENDQKNFNLTSFTATFSDPLQAILDELFLFDLSVVPTMDEHDTEKTFHKSLLELKQYALRSRIKGAAQNIHDADSITALSRKLAQVEKELRIL</sequence>
<dbReference type="SMART" id="SM00493">
    <property type="entry name" value="TOPRIM"/>
    <property type="match status" value="1"/>
</dbReference>
<evidence type="ECO:0000256" key="4">
    <source>
        <dbReference type="ARBA" id="ARBA00022695"/>
    </source>
</evidence>
<evidence type="ECO:0000256" key="9">
    <source>
        <dbReference type="ARBA" id="ARBA00022842"/>
    </source>
</evidence>
<keyword evidence="3 12" id="KW-0808">Transferase</keyword>
<dbReference type="InterPro" id="IPR016136">
    <property type="entry name" value="DNA_helicase_N/primase_C"/>
</dbReference>
<dbReference type="InterPro" id="IPR006295">
    <property type="entry name" value="DNA_primase_DnaG"/>
</dbReference>
<dbReference type="PIRSF" id="PIRSF002811">
    <property type="entry name" value="DnaG"/>
    <property type="match status" value="1"/>
</dbReference>
<evidence type="ECO:0000256" key="5">
    <source>
        <dbReference type="ARBA" id="ARBA00022705"/>
    </source>
</evidence>
<dbReference type="InterPro" id="IPR034151">
    <property type="entry name" value="TOPRIM_DnaG_bac"/>
</dbReference>
<evidence type="ECO:0000256" key="1">
    <source>
        <dbReference type="ARBA" id="ARBA00022478"/>
    </source>
</evidence>
<comment type="catalytic activity">
    <reaction evidence="12">
        <text>ssDNA + n NTP = ssDNA/pppN(pN)n-1 hybrid + (n-1) diphosphate.</text>
        <dbReference type="EC" id="2.7.7.101"/>
    </reaction>
</comment>
<comment type="caution">
    <text evidence="12">Lacks conserved residue(s) required for the propagation of feature annotation.</text>
</comment>
<dbReference type="Gene3D" id="3.90.580.10">
    <property type="entry name" value="Zinc finger, CHC2-type domain"/>
    <property type="match status" value="1"/>
</dbReference>
<evidence type="ECO:0000256" key="13">
    <source>
        <dbReference type="PIRNR" id="PIRNR002811"/>
    </source>
</evidence>
<comment type="caution">
    <text evidence="16">The sequence shown here is derived from an EMBL/GenBank/DDBJ whole genome shotgun (WGS) entry which is preliminary data.</text>
</comment>
<feature type="zinc finger region" description="CHC2-type" evidence="14">
    <location>
        <begin position="35"/>
        <end position="60"/>
    </location>
</feature>
<evidence type="ECO:0000256" key="11">
    <source>
        <dbReference type="ARBA" id="ARBA00023163"/>
    </source>
</evidence>
<evidence type="ECO:0000313" key="17">
    <source>
        <dbReference type="Proteomes" id="UP000178076"/>
    </source>
</evidence>
<comment type="subunit">
    <text evidence="12">Monomer. Interacts with DnaB.</text>
</comment>
<keyword evidence="11 12" id="KW-0804">Transcription</keyword>
<evidence type="ECO:0000256" key="8">
    <source>
        <dbReference type="ARBA" id="ARBA00022833"/>
    </source>
</evidence>
<evidence type="ECO:0000259" key="15">
    <source>
        <dbReference type="PROSITE" id="PS50880"/>
    </source>
</evidence>
<dbReference type="InterPro" id="IPR050219">
    <property type="entry name" value="DnaG_primase"/>
</dbReference>
<keyword evidence="1 12" id="KW-0240">DNA-directed RNA polymerase</keyword>
<keyword evidence="4 12" id="KW-0548">Nucleotidyltransferase</keyword>
<dbReference type="EMBL" id="MGAD01000028">
    <property type="protein sequence ID" value="OGK38233.1"/>
    <property type="molecule type" value="Genomic_DNA"/>
</dbReference>
<protein>
    <recommendedName>
        <fullName evidence="12 13">DNA primase</fullName>
        <ecNumber evidence="12">2.7.7.101</ecNumber>
    </recommendedName>
</protein>
<dbReference type="InterPro" id="IPR036977">
    <property type="entry name" value="DNA_primase_Znf_CHC2"/>
</dbReference>
<comment type="cofactor">
    <cofactor evidence="13 14">
        <name>Zn(2+)</name>
        <dbReference type="ChEBI" id="CHEBI:29105"/>
    </cofactor>
    <text evidence="13 14">Binds 1 zinc ion per monomer.</text>
</comment>
<proteinExistence type="inferred from homology"/>
<dbReference type="InterPro" id="IPR002694">
    <property type="entry name" value="Znf_CHC2"/>
</dbReference>
<evidence type="ECO:0000256" key="2">
    <source>
        <dbReference type="ARBA" id="ARBA00022515"/>
    </source>
</evidence>
<dbReference type="PANTHER" id="PTHR30313:SF2">
    <property type="entry name" value="DNA PRIMASE"/>
    <property type="match status" value="1"/>
</dbReference>
<dbReference type="SUPFAM" id="SSF56731">
    <property type="entry name" value="DNA primase core"/>
    <property type="match status" value="1"/>
</dbReference>
<dbReference type="Pfam" id="PF01807">
    <property type="entry name" value="Zn_ribbon_DnaG"/>
    <property type="match status" value="1"/>
</dbReference>
<dbReference type="HAMAP" id="MF_00974">
    <property type="entry name" value="DNA_primase_DnaG"/>
    <property type="match status" value="1"/>
</dbReference>
<dbReference type="PANTHER" id="PTHR30313">
    <property type="entry name" value="DNA PRIMASE"/>
    <property type="match status" value="1"/>
</dbReference>
<accession>A0A1F7I4G2</accession>
<evidence type="ECO:0000256" key="7">
    <source>
        <dbReference type="ARBA" id="ARBA00022771"/>
    </source>
</evidence>
<dbReference type="InterPro" id="IPR013264">
    <property type="entry name" value="DNAG_N"/>
</dbReference>
<comment type="similarity">
    <text evidence="12 13">Belongs to the DnaG primase family.</text>
</comment>
<dbReference type="GO" id="GO:0005737">
    <property type="term" value="C:cytoplasm"/>
    <property type="evidence" value="ECO:0007669"/>
    <property type="project" value="TreeGrafter"/>
</dbReference>
<dbReference type="Gene3D" id="1.10.860.10">
    <property type="entry name" value="DNAb Helicase, Chain A"/>
    <property type="match status" value="1"/>
</dbReference>
<dbReference type="InterPro" id="IPR037068">
    <property type="entry name" value="DNA_primase_core_N_sf"/>
</dbReference>
<dbReference type="NCBIfam" id="TIGR01391">
    <property type="entry name" value="dnaG"/>
    <property type="match status" value="1"/>
</dbReference>
<keyword evidence="5 12" id="KW-0235">DNA replication</keyword>
<gene>
    <name evidence="12" type="primary">dnaG</name>
    <name evidence="16" type="ORF">A3F32_00485</name>
</gene>
<evidence type="ECO:0000256" key="12">
    <source>
        <dbReference type="HAMAP-Rule" id="MF_00974"/>
    </source>
</evidence>
<dbReference type="SUPFAM" id="SSF57783">
    <property type="entry name" value="Zinc beta-ribbon"/>
    <property type="match status" value="1"/>
</dbReference>
<dbReference type="Gene3D" id="3.40.1360.10">
    <property type="match status" value="1"/>
</dbReference>
<dbReference type="InterPro" id="IPR019475">
    <property type="entry name" value="DNA_primase_DnaB-bd"/>
</dbReference>
<comment type="function">
    <text evidence="12 13">RNA polymerase that catalyzes the synthesis of short RNA molecules used as primers for DNA polymerase during DNA replication.</text>
</comment>
<dbReference type="Pfam" id="PF13155">
    <property type="entry name" value="Toprim_2"/>
    <property type="match status" value="1"/>
</dbReference>
<evidence type="ECO:0000256" key="6">
    <source>
        <dbReference type="ARBA" id="ARBA00022723"/>
    </source>
</evidence>
<dbReference type="SMART" id="SM00400">
    <property type="entry name" value="ZnF_CHCC"/>
    <property type="match status" value="1"/>
</dbReference>
<dbReference type="Pfam" id="PF10410">
    <property type="entry name" value="DnaB_bind"/>
    <property type="match status" value="1"/>
</dbReference>
<dbReference type="GO" id="GO:0008270">
    <property type="term" value="F:zinc ion binding"/>
    <property type="evidence" value="ECO:0007669"/>
    <property type="project" value="UniProtKB-KW"/>
</dbReference>
<keyword evidence="7 14" id="KW-0863">Zinc-finger</keyword>